<dbReference type="PANTHER" id="PTHR30204:SF69">
    <property type="entry name" value="MERR-FAMILY TRANSCRIPTIONAL REGULATOR"/>
    <property type="match status" value="1"/>
</dbReference>
<keyword evidence="2" id="KW-0805">Transcription regulation</keyword>
<dbReference type="SUPFAM" id="SSF46955">
    <property type="entry name" value="Putative DNA-binding domain"/>
    <property type="match status" value="1"/>
</dbReference>
<dbReference type="CDD" id="cd00592">
    <property type="entry name" value="HTH_MerR-like"/>
    <property type="match status" value="1"/>
</dbReference>
<evidence type="ECO:0000313" key="6">
    <source>
        <dbReference type="EMBL" id="MSA89037.1"/>
    </source>
</evidence>
<dbReference type="AlphaFoldDB" id="A0A6N7S576"/>
<dbReference type="Pfam" id="PF13411">
    <property type="entry name" value="MerR_1"/>
    <property type="match status" value="1"/>
</dbReference>
<evidence type="ECO:0000256" key="3">
    <source>
        <dbReference type="ARBA" id="ARBA00023125"/>
    </source>
</evidence>
<keyword evidence="1" id="KW-0678">Repressor</keyword>
<dbReference type="Proteomes" id="UP000480929">
    <property type="component" value="Unassembled WGS sequence"/>
</dbReference>
<evidence type="ECO:0000259" key="5">
    <source>
        <dbReference type="SMART" id="SM00422"/>
    </source>
</evidence>
<evidence type="ECO:0000256" key="4">
    <source>
        <dbReference type="ARBA" id="ARBA00023163"/>
    </source>
</evidence>
<name>A0A6N7S576_9FIRM</name>
<keyword evidence="9" id="KW-1185">Reference proteome</keyword>
<dbReference type="SMART" id="SM00422">
    <property type="entry name" value="HTH_MERR"/>
    <property type="match status" value="1"/>
</dbReference>
<keyword evidence="3" id="KW-0238">DNA-binding</keyword>
<sequence>MKDMKVNEFARQLGIVSSKVRYYDRMGLIQGERQDNNYRNFTAQDALKIYHAQMLRSFDMSIQESLNAENEELEEIDRWVGTHELELEKQIHQQEIKLQRLKEMQEYFKMVTQYRNGFSLYYRDNSYNVWNFGASAKLTPALLEAIELLAENMPFSYVSIKIGIESLIQDQKPLDVCIGLGILERNKNKLGLDLPAEMAVLPGGETVQYMLEAADPFQLTRQDLLPLITECERRGKRIQEDIVGRIYISYMRAGRFVHGIGVSGVL</sequence>
<proteinExistence type="predicted"/>
<dbReference type="InterPro" id="IPR009061">
    <property type="entry name" value="DNA-bd_dom_put_sf"/>
</dbReference>
<feature type="domain" description="HTH merR-type" evidence="5">
    <location>
        <begin position="4"/>
        <end position="72"/>
    </location>
</feature>
<dbReference type="OrthoDB" id="9806513at2"/>
<dbReference type="EMBL" id="WKPJ01000007">
    <property type="protein sequence ID" value="MSA89037.1"/>
    <property type="molecule type" value="Genomic_DNA"/>
</dbReference>
<reference evidence="8 9" key="1">
    <citation type="journal article" date="2019" name="Nat. Med.">
        <title>A library of human gut bacterial isolates paired with longitudinal multiomics data enables mechanistic microbiome research.</title>
        <authorList>
            <person name="Poyet M."/>
            <person name="Groussin M."/>
            <person name="Gibbons S.M."/>
            <person name="Avila-Pacheco J."/>
            <person name="Jiang X."/>
            <person name="Kearney S.M."/>
            <person name="Perrotta A.R."/>
            <person name="Berdy B."/>
            <person name="Zhao S."/>
            <person name="Lieberman T.D."/>
            <person name="Swanson P.K."/>
            <person name="Smith M."/>
            <person name="Roesemann S."/>
            <person name="Alexander J.E."/>
            <person name="Rich S.A."/>
            <person name="Livny J."/>
            <person name="Vlamakis H."/>
            <person name="Clish C."/>
            <person name="Bullock K."/>
            <person name="Deik A."/>
            <person name="Scott J."/>
            <person name="Pierce K.A."/>
            <person name="Xavier R.J."/>
            <person name="Alm E.J."/>
        </authorList>
    </citation>
    <scope>NUCLEOTIDE SEQUENCE [LARGE SCALE GENOMIC DNA]</scope>
    <source>
        <strain evidence="6 8">BIOML-A4</strain>
        <strain evidence="7 9">BIOML-A5</strain>
    </source>
</reference>
<comment type="caution">
    <text evidence="6">The sequence shown here is derived from an EMBL/GenBank/DDBJ whole genome shotgun (WGS) entry which is preliminary data.</text>
</comment>
<evidence type="ECO:0000256" key="1">
    <source>
        <dbReference type="ARBA" id="ARBA00022491"/>
    </source>
</evidence>
<dbReference type="InterPro" id="IPR047057">
    <property type="entry name" value="MerR_fam"/>
</dbReference>
<evidence type="ECO:0000313" key="8">
    <source>
        <dbReference type="Proteomes" id="UP000433575"/>
    </source>
</evidence>
<evidence type="ECO:0000256" key="2">
    <source>
        <dbReference type="ARBA" id="ARBA00023015"/>
    </source>
</evidence>
<dbReference type="InterPro" id="IPR000551">
    <property type="entry name" value="MerR-type_HTH_dom"/>
</dbReference>
<dbReference type="Gene3D" id="1.10.1660.10">
    <property type="match status" value="1"/>
</dbReference>
<accession>A0A6N7S576</accession>
<dbReference type="Proteomes" id="UP000433575">
    <property type="component" value="Unassembled WGS sequence"/>
</dbReference>
<dbReference type="PANTHER" id="PTHR30204">
    <property type="entry name" value="REDOX-CYCLING DRUG-SENSING TRANSCRIPTIONAL ACTIVATOR SOXR"/>
    <property type="match status" value="1"/>
</dbReference>
<organism evidence="6 8">
    <name type="scientific">Holdemania massiliensis</name>
    <dbReference type="NCBI Taxonomy" id="1468449"/>
    <lineage>
        <taxon>Bacteria</taxon>
        <taxon>Bacillati</taxon>
        <taxon>Bacillota</taxon>
        <taxon>Erysipelotrichia</taxon>
        <taxon>Erysipelotrichales</taxon>
        <taxon>Erysipelotrichaceae</taxon>
        <taxon>Holdemania</taxon>
    </lineage>
</organism>
<gene>
    <name evidence="7" type="ORF">GKD88_06630</name>
    <name evidence="6" type="ORF">GKE08_06835</name>
</gene>
<keyword evidence="4" id="KW-0804">Transcription</keyword>
<protein>
    <submittedName>
        <fullName evidence="6">MerR family transcriptional regulator</fullName>
    </submittedName>
</protein>
<dbReference type="GO" id="GO:0003700">
    <property type="term" value="F:DNA-binding transcription factor activity"/>
    <property type="evidence" value="ECO:0007669"/>
    <property type="project" value="InterPro"/>
</dbReference>
<dbReference type="EMBL" id="WKPI01000008">
    <property type="protein sequence ID" value="MSC32791.1"/>
    <property type="molecule type" value="Genomic_DNA"/>
</dbReference>
<evidence type="ECO:0000313" key="7">
    <source>
        <dbReference type="EMBL" id="MSC32791.1"/>
    </source>
</evidence>
<evidence type="ECO:0000313" key="9">
    <source>
        <dbReference type="Proteomes" id="UP000480929"/>
    </source>
</evidence>
<dbReference type="GO" id="GO:0003677">
    <property type="term" value="F:DNA binding"/>
    <property type="evidence" value="ECO:0007669"/>
    <property type="project" value="UniProtKB-KW"/>
</dbReference>